<evidence type="ECO:0000313" key="3">
    <source>
        <dbReference type="Proteomes" id="UP000326287"/>
    </source>
</evidence>
<dbReference type="InterPro" id="IPR046867">
    <property type="entry name" value="AldOxase/xan_DH_MoCoBD2"/>
</dbReference>
<organism evidence="2 3">
    <name type="scientific">Halioglobus maricola</name>
    <dbReference type="NCBI Taxonomy" id="2601894"/>
    <lineage>
        <taxon>Bacteria</taxon>
        <taxon>Pseudomonadati</taxon>
        <taxon>Pseudomonadota</taxon>
        <taxon>Gammaproteobacteria</taxon>
        <taxon>Cellvibrionales</taxon>
        <taxon>Halieaceae</taxon>
        <taxon>Halioglobus</taxon>
    </lineage>
</organism>
<dbReference type="InterPro" id="IPR008274">
    <property type="entry name" value="AldOxase/xan_DH_MoCoBD1"/>
</dbReference>
<dbReference type="InterPro" id="IPR052516">
    <property type="entry name" value="N-heterocyclic_Hydroxylase"/>
</dbReference>
<dbReference type="SMART" id="SM01008">
    <property type="entry name" value="Ald_Xan_dh_C"/>
    <property type="match status" value="1"/>
</dbReference>
<accession>A0A5P9NHA3</accession>
<dbReference type="RefSeq" id="WP_152661309.1">
    <property type="nucleotide sequence ID" value="NZ_CP036422.1"/>
</dbReference>
<dbReference type="Gene3D" id="3.90.1170.50">
    <property type="entry name" value="Aldehyde oxidase/xanthine dehydrogenase, a/b hammerhead"/>
    <property type="match status" value="1"/>
</dbReference>
<dbReference type="PIRSF" id="PIRSF036389">
    <property type="entry name" value="IOR_B"/>
    <property type="match status" value="1"/>
</dbReference>
<dbReference type="InterPro" id="IPR000674">
    <property type="entry name" value="Ald_Oxase/Xan_DH_a/b"/>
</dbReference>
<dbReference type="InterPro" id="IPR006311">
    <property type="entry name" value="TAT_signal"/>
</dbReference>
<sequence length="747" mass="80806">MNNIQTITRRRFLELTGLASSGVVLMGSLTGTALASVLDEPAGKPLNLFVSIGTDGVVEIIAHRSEMGTGIRTSLPQVVADEMEADWNQVKVIQGLANADYGSQNTDGSRSIRDFYHIMRQMGAAAKHMLEQAAAERWSADSSDVSAKEHKVYHRDGRSLSFGELAVAAAQQDMPELDSLNLKDKQDFQYIGKSVPIVDLDDMCTGRTTYGVDVRIPDMLFASIERTPALQGKAKSFNEAAAKKVAGVVDVVKIDGSPLPSAYNALEGVAVLARDTYSAMHGREQLDVQWDLGDHASYDSASYIDGLAKKVSSGPGVVQRERGDTDKALAAADKSIEATYKAPYLAHAPMEPPMATAHIHDGICEIWACTQTPQSTQRTVAAALGLDQDQVKVHVTLLGGGFGRKSKPDFSVEAALLAKAAGKPVQVIWTREDDIHQDYFHSCSAQYFKGGLDRDGALSAWLAREATPPIASIFNADADIQGAGSLGQSFGTIPFAVPNLRIESHKAPAHMRIGWLRSVYNIPYAFGVGSFMDELAHAAGKNPRDFWLESIGEDRHLTFEQEGLEFSNYGRSLDDYPYDTGRFKNVITRLTNTLAWDEKLPAGQGWGLAAARSFLAYVAVVCKVEVKDGRLSVLEMHTAIDAGTVVNPDRVHSQMEGAMIFGLSLALMGEITFENGQAVQSNFHDYPVARINQTPQIIKTHILPSDALPAGVGEPGVPPVAPSIANAIFAATGQRIREFPFNKTFSV</sequence>
<dbReference type="EMBL" id="CP036422">
    <property type="protein sequence ID" value="QFU75203.1"/>
    <property type="molecule type" value="Genomic_DNA"/>
</dbReference>
<dbReference type="SUPFAM" id="SSF56003">
    <property type="entry name" value="Molybdenum cofactor-binding domain"/>
    <property type="match status" value="2"/>
</dbReference>
<dbReference type="InterPro" id="IPR012368">
    <property type="entry name" value="OxRdtase_Mopterin-bd_su_IorB"/>
</dbReference>
<feature type="domain" description="Aldehyde oxidase/xanthine dehydrogenase a/b hammerhead" evidence="1">
    <location>
        <begin position="205"/>
        <end position="294"/>
    </location>
</feature>
<dbReference type="PANTHER" id="PTHR47495">
    <property type="entry name" value="ALDEHYDE DEHYDROGENASE"/>
    <property type="match status" value="1"/>
</dbReference>
<dbReference type="KEGG" id="halc:EY643_05805"/>
<keyword evidence="3" id="KW-1185">Reference proteome</keyword>
<dbReference type="OrthoDB" id="9767994at2"/>
<reference evidence="2 3" key="1">
    <citation type="submission" date="2019-02" db="EMBL/GenBank/DDBJ databases">
        <authorList>
            <person name="Li S.-H."/>
        </authorList>
    </citation>
    <scope>NUCLEOTIDE SEQUENCE [LARGE SCALE GENOMIC DNA]</scope>
    <source>
        <strain evidence="2 3">IMCC14385</strain>
    </source>
</reference>
<dbReference type="PANTHER" id="PTHR47495:SF3">
    <property type="entry name" value="BLR6219 PROTEIN"/>
    <property type="match status" value="1"/>
</dbReference>
<dbReference type="AlphaFoldDB" id="A0A5P9NHA3"/>
<name>A0A5P9NHA3_9GAMM</name>
<protein>
    <submittedName>
        <fullName evidence="2">Xanthine dehydrogenase family protein molybdopterin-binding subunit</fullName>
    </submittedName>
</protein>
<dbReference type="Pfam" id="PF02738">
    <property type="entry name" value="MoCoBD_1"/>
    <property type="match status" value="1"/>
</dbReference>
<dbReference type="Pfam" id="PF20256">
    <property type="entry name" value="MoCoBD_2"/>
    <property type="match status" value="2"/>
</dbReference>
<evidence type="ECO:0000313" key="2">
    <source>
        <dbReference type="EMBL" id="QFU75203.1"/>
    </source>
</evidence>
<dbReference type="PROSITE" id="PS51318">
    <property type="entry name" value="TAT"/>
    <property type="match status" value="1"/>
</dbReference>
<proteinExistence type="predicted"/>
<dbReference type="InterPro" id="IPR037165">
    <property type="entry name" value="AldOxase/xan_DH_Mopterin-bd_sf"/>
</dbReference>
<dbReference type="Gene3D" id="3.30.365.10">
    <property type="entry name" value="Aldehyde oxidase/xanthine dehydrogenase, molybdopterin binding domain"/>
    <property type="match status" value="4"/>
</dbReference>
<evidence type="ECO:0000259" key="1">
    <source>
        <dbReference type="SMART" id="SM01008"/>
    </source>
</evidence>
<dbReference type="GO" id="GO:0016491">
    <property type="term" value="F:oxidoreductase activity"/>
    <property type="evidence" value="ECO:0007669"/>
    <property type="project" value="InterPro"/>
</dbReference>
<gene>
    <name evidence="2" type="ORF">EY643_05805</name>
</gene>
<dbReference type="Proteomes" id="UP000326287">
    <property type="component" value="Chromosome"/>
</dbReference>